<dbReference type="Gene3D" id="3.30.720.110">
    <property type="match status" value="1"/>
</dbReference>
<dbReference type="InterPro" id="IPR029068">
    <property type="entry name" value="Glyas_Bleomycin-R_OHBP_Dase"/>
</dbReference>
<dbReference type="Gene3D" id="3.30.720.120">
    <property type="match status" value="1"/>
</dbReference>
<evidence type="ECO:0000313" key="2">
    <source>
        <dbReference type="EMBL" id="OIQ70150.1"/>
    </source>
</evidence>
<dbReference type="SUPFAM" id="SSF54593">
    <property type="entry name" value="Glyoxalase/Bleomycin resistance protein/Dihydroxybiphenyl dioxygenase"/>
    <property type="match status" value="1"/>
</dbReference>
<dbReference type="PIRSF" id="PIRSF039020">
    <property type="entry name" value="EhpR"/>
    <property type="match status" value="1"/>
</dbReference>
<dbReference type="InterPro" id="IPR026275">
    <property type="entry name" value="Glyoxalase/dOase/EhpR"/>
</dbReference>
<name>A0A1J5PFJ5_9ZZZZ</name>
<protein>
    <submittedName>
        <fullName evidence="2">Glyoxalase-like domain protein</fullName>
    </submittedName>
</protein>
<feature type="domain" description="VOC" evidence="1">
    <location>
        <begin position="3"/>
        <end position="120"/>
    </location>
</feature>
<dbReference type="InterPro" id="IPR004360">
    <property type="entry name" value="Glyas_Fos-R_dOase_dom"/>
</dbReference>
<sequence>MSVPNFVILYVDSPTASAAFYADLLARPAIDASPTFAMFQLHPDVMLGLWAKHAVEPAAVVTGGGGELAFSVDGNAAVDVLHADWSRRGLAMLQAPVELDFGYTFVARDPDGHRLRVYAPKPQ</sequence>
<dbReference type="InterPro" id="IPR037523">
    <property type="entry name" value="VOC_core"/>
</dbReference>
<dbReference type="PROSITE" id="PS51819">
    <property type="entry name" value="VOC"/>
    <property type="match status" value="1"/>
</dbReference>
<accession>A0A1J5PFJ5</accession>
<dbReference type="EMBL" id="MLJW01004341">
    <property type="protein sequence ID" value="OIQ70150.1"/>
    <property type="molecule type" value="Genomic_DNA"/>
</dbReference>
<comment type="caution">
    <text evidence="2">The sequence shown here is derived from an EMBL/GenBank/DDBJ whole genome shotgun (WGS) entry which is preliminary data.</text>
</comment>
<reference evidence="2" key="1">
    <citation type="submission" date="2016-10" db="EMBL/GenBank/DDBJ databases">
        <title>Sequence of Gallionella enrichment culture.</title>
        <authorList>
            <person name="Poehlein A."/>
            <person name="Muehling M."/>
            <person name="Daniel R."/>
        </authorList>
    </citation>
    <scope>NUCLEOTIDE SEQUENCE</scope>
</reference>
<dbReference type="AlphaFoldDB" id="A0A1J5PFJ5"/>
<organism evidence="2">
    <name type="scientific">mine drainage metagenome</name>
    <dbReference type="NCBI Taxonomy" id="410659"/>
    <lineage>
        <taxon>unclassified sequences</taxon>
        <taxon>metagenomes</taxon>
        <taxon>ecological metagenomes</taxon>
    </lineage>
</organism>
<proteinExistence type="predicted"/>
<evidence type="ECO:0000259" key="1">
    <source>
        <dbReference type="PROSITE" id="PS51819"/>
    </source>
</evidence>
<gene>
    <name evidence="2" type="ORF">GALL_482400</name>
</gene>
<dbReference type="Pfam" id="PF00903">
    <property type="entry name" value="Glyoxalase"/>
    <property type="match status" value="1"/>
</dbReference>